<keyword evidence="2" id="KW-1185">Reference proteome</keyword>
<dbReference type="AlphaFoldDB" id="A0AAW0AE30"/>
<gene>
    <name evidence="1" type="ORF">R3P38DRAFT_3212987</name>
</gene>
<dbReference type="Proteomes" id="UP001362999">
    <property type="component" value="Unassembled WGS sequence"/>
</dbReference>
<organism evidence="1 2">
    <name type="scientific">Favolaschia claudopus</name>
    <dbReference type="NCBI Taxonomy" id="2862362"/>
    <lineage>
        <taxon>Eukaryota</taxon>
        <taxon>Fungi</taxon>
        <taxon>Dikarya</taxon>
        <taxon>Basidiomycota</taxon>
        <taxon>Agaricomycotina</taxon>
        <taxon>Agaricomycetes</taxon>
        <taxon>Agaricomycetidae</taxon>
        <taxon>Agaricales</taxon>
        <taxon>Marasmiineae</taxon>
        <taxon>Mycenaceae</taxon>
        <taxon>Favolaschia</taxon>
    </lineage>
</organism>
<protein>
    <submittedName>
        <fullName evidence="1">Uncharacterized protein</fullName>
    </submittedName>
</protein>
<reference evidence="1 2" key="1">
    <citation type="journal article" date="2024" name="J Genomics">
        <title>Draft genome sequencing and assembly of Favolaschia claudopus CIRM-BRFM 2984 isolated from oak limbs.</title>
        <authorList>
            <person name="Navarro D."/>
            <person name="Drula E."/>
            <person name="Chaduli D."/>
            <person name="Cazenave R."/>
            <person name="Ahrendt S."/>
            <person name="Wang J."/>
            <person name="Lipzen A."/>
            <person name="Daum C."/>
            <person name="Barry K."/>
            <person name="Grigoriev I.V."/>
            <person name="Favel A."/>
            <person name="Rosso M.N."/>
            <person name="Martin F."/>
        </authorList>
    </citation>
    <scope>NUCLEOTIDE SEQUENCE [LARGE SCALE GENOMIC DNA]</scope>
    <source>
        <strain evidence="1 2">CIRM-BRFM 2984</strain>
    </source>
</reference>
<sequence>MPTTDISHEPRWAQEGGEKPRFITCIYNKYVALYKRCTCLAKGSGDEQTNYTVHTDTDVRERGALQQVWFEIWLLLCKFHLRQCWTNKRKGLKLVPTQDSNFWKDFIYGELLALEEGLIASTNFIEANRLIADQRSNLSALFEQGSDAEQMAKLALSYLDYLTNTWMPEPLW</sequence>
<evidence type="ECO:0000313" key="1">
    <source>
        <dbReference type="EMBL" id="KAK7007268.1"/>
    </source>
</evidence>
<dbReference type="EMBL" id="JAWWNJ010000072">
    <property type="protein sequence ID" value="KAK7007268.1"/>
    <property type="molecule type" value="Genomic_DNA"/>
</dbReference>
<comment type="caution">
    <text evidence="1">The sequence shown here is derived from an EMBL/GenBank/DDBJ whole genome shotgun (WGS) entry which is preliminary data.</text>
</comment>
<evidence type="ECO:0000313" key="2">
    <source>
        <dbReference type="Proteomes" id="UP001362999"/>
    </source>
</evidence>
<proteinExistence type="predicted"/>
<name>A0AAW0AE30_9AGAR</name>
<accession>A0AAW0AE30</accession>